<dbReference type="Proteomes" id="UP000245845">
    <property type="component" value="Unassembled WGS sequence"/>
</dbReference>
<dbReference type="GO" id="GO:0006310">
    <property type="term" value="P:DNA recombination"/>
    <property type="evidence" value="ECO:0007669"/>
    <property type="project" value="InterPro"/>
</dbReference>
<dbReference type="InterPro" id="IPR036614">
    <property type="entry name" value="RusA-like_sf"/>
</dbReference>
<sequence length="147" mass="16812">MSRRIHGRSSGRDMDNHTFEIRGRFYKGHCFPGLNEYIQAIGANPKKGNRMKQDYQMIACNAIRLGLKRFKTHGPIILHYTFKEPEKGNKRDRMNVFSFADKVIEDALQKCGVIENDDPAHVLNTTHDFSYTKGEPAIIVSIEEITG</sequence>
<keyword evidence="2" id="KW-1185">Reference proteome</keyword>
<dbReference type="AlphaFoldDB" id="A0A2Y9CAC7"/>
<accession>A0A2Y9CAC7</accession>
<gene>
    <name evidence="1" type="ORF">A8806_110133</name>
</gene>
<dbReference type="Gene3D" id="3.30.1330.70">
    <property type="entry name" value="Holliday junction resolvase RusA"/>
    <property type="match status" value="1"/>
</dbReference>
<proteinExistence type="predicted"/>
<evidence type="ECO:0000313" key="1">
    <source>
        <dbReference type="EMBL" id="PWJ27958.1"/>
    </source>
</evidence>
<protein>
    <submittedName>
        <fullName evidence="1">Uncharacterized protein</fullName>
    </submittedName>
</protein>
<dbReference type="SUPFAM" id="SSF103084">
    <property type="entry name" value="Holliday junction resolvase RusA"/>
    <property type="match status" value="1"/>
</dbReference>
<dbReference type="EMBL" id="QGDL01000010">
    <property type="protein sequence ID" value="PWJ27958.1"/>
    <property type="molecule type" value="Genomic_DNA"/>
</dbReference>
<reference evidence="1 2" key="1">
    <citation type="submission" date="2018-05" db="EMBL/GenBank/DDBJ databases">
        <title>The Hungate 1000. A catalogue of reference genomes from the rumen microbiome.</title>
        <authorList>
            <person name="Kelly W."/>
        </authorList>
    </citation>
    <scope>NUCLEOTIDE SEQUENCE [LARGE SCALE GENOMIC DNA]</scope>
    <source>
        <strain evidence="1 2">NLAE-zl-C242</strain>
    </source>
</reference>
<name>A0A2Y9CAC7_9FIRM</name>
<evidence type="ECO:0000313" key="2">
    <source>
        <dbReference type="Proteomes" id="UP000245845"/>
    </source>
</evidence>
<dbReference type="GO" id="GO:0000287">
    <property type="term" value="F:magnesium ion binding"/>
    <property type="evidence" value="ECO:0007669"/>
    <property type="project" value="InterPro"/>
</dbReference>
<organism evidence="1 2">
    <name type="scientific">Faecalicatena orotica</name>
    <dbReference type="NCBI Taxonomy" id="1544"/>
    <lineage>
        <taxon>Bacteria</taxon>
        <taxon>Bacillati</taxon>
        <taxon>Bacillota</taxon>
        <taxon>Clostridia</taxon>
        <taxon>Lachnospirales</taxon>
        <taxon>Lachnospiraceae</taxon>
        <taxon>Faecalicatena</taxon>
    </lineage>
</organism>
<comment type="caution">
    <text evidence="1">The sequence shown here is derived from an EMBL/GenBank/DDBJ whole genome shotgun (WGS) entry which is preliminary data.</text>
</comment>
<dbReference type="GO" id="GO:0006281">
    <property type="term" value="P:DNA repair"/>
    <property type="evidence" value="ECO:0007669"/>
    <property type="project" value="InterPro"/>
</dbReference>